<sequence length="189" mass="22106">MINYAKLWVVIIVLFIACHLHAVILNYDRNYFNPFATSIKYNIIIPDHEENTLWDITFSIINNDDSKPFKIKTFRNVKVIESSSLYFFVENESKSYRVSIYLTGEKTSGYSYTIANGNLKGHLMQVPTQKVLEIGRKQLLFTVKPCLRDWMFVSKQGFEDIYFGFYSGKIEVNWSCYIEFQKSKAVQKG</sequence>
<reference evidence="1 2" key="1">
    <citation type="submission" date="2020-04" db="EMBL/GenBank/DDBJ databases">
        <authorList>
            <person name="Hitch T.C.A."/>
            <person name="Wylensek D."/>
            <person name="Clavel T."/>
        </authorList>
    </citation>
    <scope>NUCLEOTIDE SEQUENCE [LARGE SCALE GENOMIC DNA]</scope>
    <source>
        <strain evidence="1 2">COR2-253-APC-1A</strain>
    </source>
</reference>
<organism evidence="1 2">
    <name type="scientific">Victivallis vadensis</name>
    <dbReference type="NCBI Taxonomy" id="172901"/>
    <lineage>
        <taxon>Bacteria</taxon>
        <taxon>Pseudomonadati</taxon>
        <taxon>Lentisphaerota</taxon>
        <taxon>Lentisphaeria</taxon>
        <taxon>Victivallales</taxon>
        <taxon>Victivallaceae</taxon>
        <taxon>Victivallis</taxon>
    </lineage>
</organism>
<accession>A0A848ATJ7</accession>
<evidence type="ECO:0000313" key="2">
    <source>
        <dbReference type="Proteomes" id="UP000576225"/>
    </source>
</evidence>
<name>A0A848ATJ7_9BACT</name>
<dbReference type="RefSeq" id="WP_168962191.1">
    <property type="nucleotide sequence ID" value="NZ_CALXNT010000010.1"/>
</dbReference>
<dbReference type="Proteomes" id="UP000576225">
    <property type="component" value="Unassembled WGS sequence"/>
</dbReference>
<gene>
    <name evidence="1" type="ORF">HF882_07730</name>
</gene>
<dbReference type="AlphaFoldDB" id="A0A848ATJ7"/>
<protein>
    <submittedName>
        <fullName evidence="1">Uncharacterized protein</fullName>
    </submittedName>
</protein>
<evidence type="ECO:0000313" key="1">
    <source>
        <dbReference type="EMBL" id="NMD86468.1"/>
    </source>
</evidence>
<proteinExistence type="predicted"/>
<dbReference type="EMBL" id="JABAEW010000011">
    <property type="protein sequence ID" value="NMD86468.1"/>
    <property type="molecule type" value="Genomic_DNA"/>
</dbReference>
<dbReference type="PROSITE" id="PS51257">
    <property type="entry name" value="PROKAR_LIPOPROTEIN"/>
    <property type="match status" value="1"/>
</dbReference>
<comment type="caution">
    <text evidence="1">The sequence shown here is derived from an EMBL/GenBank/DDBJ whole genome shotgun (WGS) entry which is preliminary data.</text>
</comment>